<keyword evidence="6 7" id="KW-0472">Membrane</keyword>
<protein>
    <submittedName>
        <fullName evidence="9">Sugar-binding protein</fullName>
    </submittedName>
</protein>
<dbReference type="CDD" id="cd06261">
    <property type="entry name" value="TM_PBP2"/>
    <property type="match status" value="1"/>
</dbReference>
<gene>
    <name evidence="9" type="ORF">KSF_043550</name>
</gene>
<comment type="caution">
    <text evidence="9">The sequence shown here is derived from an EMBL/GenBank/DDBJ whole genome shotgun (WGS) entry which is preliminary data.</text>
</comment>
<dbReference type="Pfam" id="PF00528">
    <property type="entry name" value="BPD_transp_1"/>
    <property type="match status" value="1"/>
</dbReference>
<sequence>MPPVKKRTYTRLRAGFIAWLFMLPLVAINLLVILGPSIASVYYSLTDWDGLGAAKFIGLQNYQRMVGDSEFQQALLHNIIWTVIFLTVPIAMGLLGAFLLSQITRFQMFFRVVYFIPYMVASVVNASIWQDLLNPDRGLGGALAKIGIPFLKDIYFFGDQRYALGAVAFVDNWHFWGFLVVLFLAAMQAVDTTLYEAARIDGANRWQQFYNVTLPGIRPTLVFMVLMILIWSLVVFDYIFIITQGGPGGATEVVSTLLYKNAFSRNDAGYAAAMGLSMTFISAIVVGGYFYLRRKGWDI</sequence>
<dbReference type="Gene3D" id="1.10.3720.10">
    <property type="entry name" value="MetI-like"/>
    <property type="match status" value="1"/>
</dbReference>
<dbReference type="InterPro" id="IPR035906">
    <property type="entry name" value="MetI-like_sf"/>
</dbReference>
<keyword evidence="5 7" id="KW-1133">Transmembrane helix</keyword>
<evidence type="ECO:0000313" key="10">
    <source>
        <dbReference type="Proteomes" id="UP000597444"/>
    </source>
</evidence>
<evidence type="ECO:0000256" key="3">
    <source>
        <dbReference type="ARBA" id="ARBA00022475"/>
    </source>
</evidence>
<evidence type="ECO:0000256" key="1">
    <source>
        <dbReference type="ARBA" id="ARBA00004651"/>
    </source>
</evidence>
<dbReference type="InterPro" id="IPR051393">
    <property type="entry name" value="ABC_transporter_permease"/>
</dbReference>
<dbReference type="SUPFAM" id="SSF161098">
    <property type="entry name" value="MetI-like"/>
    <property type="match status" value="1"/>
</dbReference>
<feature type="transmembrane region" description="Helical" evidence="7">
    <location>
        <begin position="219"/>
        <end position="241"/>
    </location>
</feature>
<proteinExistence type="inferred from homology"/>
<dbReference type="RefSeq" id="WP_220205050.1">
    <property type="nucleotide sequence ID" value="NZ_BNJK01000001.1"/>
</dbReference>
<comment type="subcellular location">
    <subcellularLocation>
        <location evidence="1 7">Cell membrane</location>
        <topology evidence="1 7">Multi-pass membrane protein</topology>
    </subcellularLocation>
</comment>
<keyword evidence="2 7" id="KW-0813">Transport</keyword>
<dbReference type="Proteomes" id="UP000597444">
    <property type="component" value="Unassembled WGS sequence"/>
</dbReference>
<dbReference type="InterPro" id="IPR000515">
    <property type="entry name" value="MetI-like"/>
</dbReference>
<accession>A0A8J3N4P8</accession>
<dbReference type="PANTHER" id="PTHR30193:SF37">
    <property type="entry name" value="INNER MEMBRANE ABC TRANSPORTER PERMEASE PROTEIN YCJO"/>
    <property type="match status" value="1"/>
</dbReference>
<feature type="transmembrane region" description="Helical" evidence="7">
    <location>
        <begin position="12"/>
        <end position="34"/>
    </location>
</feature>
<evidence type="ECO:0000256" key="5">
    <source>
        <dbReference type="ARBA" id="ARBA00022989"/>
    </source>
</evidence>
<evidence type="ECO:0000313" key="9">
    <source>
        <dbReference type="EMBL" id="GHO94307.1"/>
    </source>
</evidence>
<dbReference type="GO" id="GO:0005886">
    <property type="term" value="C:plasma membrane"/>
    <property type="evidence" value="ECO:0007669"/>
    <property type="project" value="UniProtKB-SubCell"/>
</dbReference>
<dbReference type="PANTHER" id="PTHR30193">
    <property type="entry name" value="ABC TRANSPORTER PERMEASE PROTEIN"/>
    <property type="match status" value="1"/>
</dbReference>
<dbReference type="EMBL" id="BNJK01000001">
    <property type="protein sequence ID" value="GHO94307.1"/>
    <property type="molecule type" value="Genomic_DNA"/>
</dbReference>
<feature type="domain" description="ABC transmembrane type-1" evidence="8">
    <location>
        <begin position="75"/>
        <end position="291"/>
    </location>
</feature>
<organism evidence="9 10">
    <name type="scientific">Reticulibacter mediterranei</name>
    <dbReference type="NCBI Taxonomy" id="2778369"/>
    <lineage>
        <taxon>Bacteria</taxon>
        <taxon>Bacillati</taxon>
        <taxon>Chloroflexota</taxon>
        <taxon>Ktedonobacteria</taxon>
        <taxon>Ktedonobacterales</taxon>
        <taxon>Reticulibacteraceae</taxon>
        <taxon>Reticulibacter</taxon>
    </lineage>
</organism>
<keyword evidence="4 7" id="KW-0812">Transmembrane</keyword>
<keyword evidence="10" id="KW-1185">Reference proteome</keyword>
<feature type="transmembrane region" description="Helical" evidence="7">
    <location>
        <begin position="79"/>
        <end position="100"/>
    </location>
</feature>
<dbReference type="PROSITE" id="PS50928">
    <property type="entry name" value="ABC_TM1"/>
    <property type="match status" value="1"/>
</dbReference>
<keyword evidence="3" id="KW-1003">Cell membrane</keyword>
<comment type="similarity">
    <text evidence="7">Belongs to the binding-protein-dependent transport system permease family.</text>
</comment>
<evidence type="ECO:0000256" key="4">
    <source>
        <dbReference type="ARBA" id="ARBA00022692"/>
    </source>
</evidence>
<dbReference type="GO" id="GO:0055085">
    <property type="term" value="P:transmembrane transport"/>
    <property type="evidence" value="ECO:0007669"/>
    <property type="project" value="InterPro"/>
</dbReference>
<feature type="transmembrane region" description="Helical" evidence="7">
    <location>
        <begin position="268"/>
        <end position="292"/>
    </location>
</feature>
<feature type="transmembrane region" description="Helical" evidence="7">
    <location>
        <begin position="112"/>
        <end position="129"/>
    </location>
</feature>
<evidence type="ECO:0000259" key="8">
    <source>
        <dbReference type="PROSITE" id="PS50928"/>
    </source>
</evidence>
<evidence type="ECO:0000256" key="2">
    <source>
        <dbReference type="ARBA" id="ARBA00022448"/>
    </source>
</evidence>
<reference evidence="9" key="1">
    <citation type="submission" date="2020-10" db="EMBL/GenBank/DDBJ databases">
        <title>Taxonomic study of unclassified bacteria belonging to the class Ktedonobacteria.</title>
        <authorList>
            <person name="Yabe S."/>
            <person name="Wang C.M."/>
            <person name="Zheng Y."/>
            <person name="Sakai Y."/>
            <person name="Cavaletti L."/>
            <person name="Monciardini P."/>
            <person name="Donadio S."/>
        </authorList>
    </citation>
    <scope>NUCLEOTIDE SEQUENCE</scope>
    <source>
        <strain evidence="9">ID150040</strain>
    </source>
</reference>
<evidence type="ECO:0000256" key="7">
    <source>
        <dbReference type="RuleBase" id="RU363032"/>
    </source>
</evidence>
<evidence type="ECO:0000256" key="6">
    <source>
        <dbReference type="ARBA" id="ARBA00023136"/>
    </source>
</evidence>
<dbReference type="AlphaFoldDB" id="A0A8J3N4P8"/>
<name>A0A8J3N4P8_9CHLR</name>